<accession>A0ABN7F1M1</accession>
<evidence type="ECO:0000256" key="3">
    <source>
        <dbReference type="ARBA" id="ARBA00023125"/>
    </source>
</evidence>
<dbReference type="PROSITE" id="PS51900">
    <property type="entry name" value="CB"/>
    <property type="match status" value="1"/>
</dbReference>
<dbReference type="SUPFAM" id="SSF56349">
    <property type="entry name" value="DNA breaking-rejoining enzymes"/>
    <property type="match status" value="1"/>
</dbReference>
<evidence type="ECO:0000256" key="2">
    <source>
        <dbReference type="ARBA" id="ARBA00022908"/>
    </source>
</evidence>
<dbReference type="EMBL" id="CADIJS010000003">
    <property type="protein sequence ID" value="CAB3715142.1"/>
    <property type="molecule type" value="Genomic_DNA"/>
</dbReference>
<dbReference type="Gene3D" id="1.10.443.10">
    <property type="entry name" value="Intergrase catalytic core"/>
    <property type="match status" value="1"/>
</dbReference>
<keyword evidence="3 5" id="KW-0238">DNA-binding</keyword>
<dbReference type="InterPro" id="IPR011010">
    <property type="entry name" value="DNA_brk_join_enz"/>
</dbReference>
<dbReference type="CDD" id="cd00801">
    <property type="entry name" value="INT_P4_C"/>
    <property type="match status" value="1"/>
</dbReference>
<keyword evidence="9" id="KW-1185">Reference proteome</keyword>
<comment type="similarity">
    <text evidence="1">Belongs to the 'phage' integrase family.</text>
</comment>
<dbReference type="Proteomes" id="UP000494116">
    <property type="component" value="Unassembled WGS sequence"/>
</dbReference>
<dbReference type="InterPro" id="IPR044068">
    <property type="entry name" value="CB"/>
</dbReference>
<protein>
    <submittedName>
        <fullName evidence="8">Prophage integrase IntA</fullName>
    </submittedName>
</protein>
<dbReference type="PANTHER" id="PTHR30629">
    <property type="entry name" value="PROPHAGE INTEGRASE"/>
    <property type="match status" value="1"/>
</dbReference>
<dbReference type="PROSITE" id="PS51898">
    <property type="entry name" value="TYR_RECOMBINASE"/>
    <property type="match status" value="1"/>
</dbReference>
<dbReference type="InterPro" id="IPR038488">
    <property type="entry name" value="Integrase_DNA-bd_sf"/>
</dbReference>
<dbReference type="Gene3D" id="3.30.160.390">
    <property type="entry name" value="Integrase, DNA-binding domain"/>
    <property type="match status" value="1"/>
</dbReference>
<dbReference type="InterPro" id="IPR010998">
    <property type="entry name" value="Integrase_recombinase_N"/>
</dbReference>
<dbReference type="Pfam" id="PF13356">
    <property type="entry name" value="Arm-DNA-bind_3"/>
    <property type="match status" value="1"/>
</dbReference>
<dbReference type="InterPro" id="IPR053876">
    <property type="entry name" value="Phage_int_M"/>
</dbReference>
<keyword evidence="2" id="KW-0229">DNA integration</keyword>
<evidence type="ECO:0000256" key="1">
    <source>
        <dbReference type="ARBA" id="ARBA00008857"/>
    </source>
</evidence>
<dbReference type="InterPro" id="IPR002104">
    <property type="entry name" value="Integrase_catalytic"/>
</dbReference>
<gene>
    <name evidence="8" type="primary">intA_1</name>
    <name evidence="8" type="ORF">LMG1873_03447</name>
</gene>
<dbReference type="Pfam" id="PF22022">
    <property type="entry name" value="Phage_int_M"/>
    <property type="match status" value="1"/>
</dbReference>
<evidence type="ECO:0000256" key="5">
    <source>
        <dbReference type="PROSITE-ProRule" id="PRU01248"/>
    </source>
</evidence>
<name>A0ABN7F1M1_9BURK</name>
<comment type="caution">
    <text evidence="8">The sequence shown here is derived from an EMBL/GenBank/DDBJ whole genome shotgun (WGS) entry which is preliminary data.</text>
</comment>
<keyword evidence="4" id="KW-0233">DNA recombination</keyword>
<dbReference type="Pfam" id="PF00589">
    <property type="entry name" value="Phage_integrase"/>
    <property type="match status" value="1"/>
</dbReference>
<evidence type="ECO:0000256" key="4">
    <source>
        <dbReference type="ARBA" id="ARBA00023172"/>
    </source>
</evidence>
<reference evidence="8 9" key="1">
    <citation type="submission" date="2020-04" db="EMBL/GenBank/DDBJ databases">
        <authorList>
            <person name="De Canck E."/>
        </authorList>
    </citation>
    <scope>NUCLEOTIDE SEQUENCE [LARGE SCALE GENOMIC DNA]</scope>
    <source>
        <strain evidence="8 9">LMG 1873</strain>
    </source>
</reference>
<proteinExistence type="inferred from homology"/>
<feature type="domain" description="Tyr recombinase" evidence="6">
    <location>
        <begin position="234"/>
        <end position="419"/>
    </location>
</feature>
<evidence type="ECO:0000259" key="6">
    <source>
        <dbReference type="PROSITE" id="PS51898"/>
    </source>
</evidence>
<evidence type="ECO:0000259" key="7">
    <source>
        <dbReference type="PROSITE" id="PS51900"/>
    </source>
</evidence>
<evidence type="ECO:0000313" key="9">
    <source>
        <dbReference type="Proteomes" id="UP000494116"/>
    </source>
</evidence>
<organism evidence="8 9">
    <name type="scientific">Achromobacter piechaudii</name>
    <dbReference type="NCBI Taxonomy" id="72556"/>
    <lineage>
        <taxon>Bacteria</taxon>
        <taxon>Pseudomonadati</taxon>
        <taxon>Pseudomonadota</taxon>
        <taxon>Betaproteobacteria</taxon>
        <taxon>Burkholderiales</taxon>
        <taxon>Alcaligenaceae</taxon>
        <taxon>Achromobacter</taxon>
    </lineage>
</organism>
<evidence type="ECO:0000313" key="8">
    <source>
        <dbReference type="EMBL" id="CAB3715142.1"/>
    </source>
</evidence>
<feature type="domain" description="Core-binding (CB)" evidence="7">
    <location>
        <begin position="130"/>
        <end position="210"/>
    </location>
</feature>
<dbReference type="InterPro" id="IPR025166">
    <property type="entry name" value="Integrase_DNA_bind_dom"/>
</dbReference>
<sequence>MFLATYLKRAPFMPSLAKGLTDLAVKNAKRKDTRYTLADGGGLHLEVLPTGRKSWFSRYRLPNGKQRTVVLGLYPIMSLAEARLKTEEVHYASRTGGSIVGARAEAKMHVQALTMEQDRIQQAAEESKRYSFARLSEAWLAFRKSSWAPESYRKAQYVVRKLLQPAIGERDMRTLRSPDVTDALRSIAANTPSLAKKAQQYLNGVIDYCIHEGVRGDDQVLRLKGVLPSHRGGHVPAVTRQQEVGQLMRTIQAYEGIVVRSALLLAAWTASRPGVVASAKWSEINLEIAEWHISGMNADGSRRMKTGHDHLVSLPTQAIAMLMDMQRFSGGDIYVFPAVGKLKNPHLHRDALSRALRLMGFAGEHSPHGFRAMLRTIARERLKIDFDVLEAQLAHAKRDQIQAAYDRTGFVDERREAMQKWADYLDAQAAGQ</sequence>
<dbReference type="InterPro" id="IPR050808">
    <property type="entry name" value="Phage_Integrase"/>
</dbReference>
<dbReference type="RefSeq" id="WP_338076948.1">
    <property type="nucleotide sequence ID" value="NZ_CADILK010000003.1"/>
</dbReference>
<dbReference type="PANTHER" id="PTHR30629:SF2">
    <property type="entry name" value="PROPHAGE INTEGRASE INTS-RELATED"/>
    <property type="match status" value="1"/>
</dbReference>
<dbReference type="Gene3D" id="1.10.150.130">
    <property type="match status" value="1"/>
</dbReference>
<dbReference type="InterPro" id="IPR013762">
    <property type="entry name" value="Integrase-like_cat_sf"/>
</dbReference>